<comment type="cofactor">
    <cofactor evidence="1">
        <name>FAD</name>
        <dbReference type="ChEBI" id="CHEBI:57692"/>
    </cofactor>
</comment>
<dbReference type="PANTHER" id="PTHR43884">
    <property type="entry name" value="ACYL-COA DEHYDROGENASE"/>
    <property type="match status" value="1"/>
</dbReference>
<evidence type="ECO:0000256" key="2">
    <source>
        <dbReference type="ARBA" id="ARBA00009347"/>
    </source>
</evidence>
<dbReference type="InterPro" id="IPR013786">
    <property type="entry name" value="AcylCoA_DH/ox_N"/>
</dbReference>
<dbReference type="PANTHER" id="PTHR43884:SF20">
    <property type="entry name" value="ACYL-COA DEHYDROGENASE FADE28"/>
    <property type="match status" value="1"/>
</dbReference>
<dbReference type="GO" id="GO:0003995">
    <property type="term" value="F:acyl-CoA dehydrogenase activity"/>
    <property type="evidence" value="ECO:0007669"/>
    <property type="project" value="TreeGrafter"/>
</dbReference>
<dbReference type="InterPro" id="IPR009075">
    <property type="entry name" value="AcylCo_DH/oxidase_C"/>
</dbReference>
<accession>A0A0F9UVP4</accession>
<dbReference type="SUPFAM" id="SSF47203">
    <property type="entry name" value="Acyl-CoA dehydrogenase C-terminal domain-like"/>
    <property type="match status" value="1"/>
</dbReference>
<dbReference type="CDD" id="cd00567">
    <property type="entry name" value="ACAD"/>
    <property type="match status" value="1"/>
</dbReference>
<organism evidence="9">
    <name type="scientific">marine sediment metagenome</name>
    <dbReference type="NCBI Taxonomy" id="412755"/>
    <lineage>
        <taxon>unclassified sequences</taxon>
        <taxon>metagenomes</taxon>
        <taxon>ecological metagenomes</taxon>
    </lineage>
</organism>
<reference evidence="9" key="1">
    <citation type="journal article" date="2015" name="Nature">
        <title>Complex archaea that bridge the gap between prokaryotes and eukaryotes.</title>
        <authorList>
            <person name="Spang A."/>
            <person name="Saw J.H."/>
            <person name="Jorgensen S.L."/>
            <person name="Zaremba-Niedzwiedzka K."/>
            <person name="Martijn J."/>
            <person name="Lind A.E."/>
            <person name="van Eijk R."/>
            <person name="Schleper C."/>
            <person name="Guy L."/>
            <person name="Ettema T.J."/>
        </authorList>
    </citation>
    <scope>NUCLEOTIDE SEQUENCE</scope>
</reference>
<evidence type="ECO:0000259" key="6">
    <source>
        <dbReference type="Pfam" id="PF00441"/>
    </source>
</evidence>
<evidence type="ECO:0000259" key="7">
    <source>
        <dbReference type="Pfam" id="PF02770"/>
    </source>
</evidence>
<dbReference type="Gene3D" id="1.20.140.10">
    <property type="entry name" value="Butyryl-CoA Dehydrogenase, subunit A, domain 3"/>
    <property type="match status" value="1"/>
</dbReference>
<dbReference type="Pfam" id="PF00441">
    <property type="entry name" value="Acyl-CoA_dh_1"/>
    <property type="match status" value="1"/>
</dbReference>
<dbReference type="SUPFAM" id="SSF56645">
    <property type="entry name" value="Acyl-CoA dehydrogenase NM domain-like"/>
    <property type="match status" value="1"/>
</dbReference>
<dbReference type="Gene3D" id="1.10.540.10">
    <property type="entry name" value="Acyl-CoA dehydrogenase/oxidase, N-terminal domain"/>
    <property type="match status" value="1"/>
</dbReference>
<evidence type="ECO:0000256" key="5">
    <source>
        <dbReference type="ARBA" id="ARBA00023002"/>
    </source>
</evidence>
<feature type="domain" description="Acyl-CoA dehydrogenase/oxidase N-terminal" evidence="8">
    <location>
        <begin position="7"/>
        <end position="82"/>
    </location>
</feature>
<dbReference type="InterPro" id="IPR006091">
    <property type="entry name" value="Acyl-CoA_Oxase/DH_mid-dom"/>
</dbReference>
<dbReference type="GO" id="GO:0050660">
    <property type="term" value="F:flavin adenine dinucleotide binding"/>
    <property type="evidence" value="ECO:0007669"/>
    <property type="project" value="InterPro"/>
</dbReference>
<keyword evidence="3" id="KW-0285">Flavoprotein</keyword>
<gene>
    <name evidence="9" type="ORF">LCGC14_0483370</name>
</gene>
<name>A0A0F9UVP4_9ZZZZ</name>
<evidence type="ECO:0000256" key="1">
    <source>
        <dbReference type="ARBA" id="ARBA00001974"/>
    </source>
</evidence>
<dbReference type="InterPro" id="IPR037069">
    <property type="entry name" value="AcylCoA_DH/ox_N_sf"/>
</dbReference>
<evidence type="ECO:0000256" key="3">
    <source>
        <dbReference type="ARBA" id="ARBA00022630"/>
    </source>
</evidence>
<dbReference type="EMBL" id="LAZR01000530">
    <property type="protein sequence ID" value="KKN65236.1"/>
    <property type="molecule type" value="Genomic_DNA"/>
</dbReference>
<dbReference type="AlphaFoldDB" id="A0A0F9UVP4"/>
<keyword evidence="5" id="KW-0560">Oxidoreductase</keyword>
<dbReference type="InterPro" id="IPR036250">
    <property type="entry name" value="AcylCo_DH-like_C"/>
</dbReference>
<dbReference type="InterPro" id="IPR046373">
    <property type="entry name" value="Acyl-CoA_Oxase/DH_mid-dom_sf"/>
</dbReference>
<sequence length="388" mass="42519">MNFQLDEEQGMFKDTVRRLMDDNCSFDMRSPVITAGSFNAAHWQLFAEQGLLGLALPQSCDGLGYSAIETALVMEEMGRVLFVEPYWAIAVLAGQTLLASKDKRYFTLLRGLSSGEIKPVLAHEEFCARGRLSHVSTRAKSAGPGAWVLNGQKNAVIAGNIADKLIISARTAGNDEDTHGISLFLVDPSSVGLTIRSHRLVDNRWATEIDISDLRVTEETLVGGLNQGFPALEHAHTHALVALCAEAVGVMERAMWITRDYLKIRKQFGQPLSNFQSLQHRMSEMLIEVELSRGMVHMGLASLDRPAAERSRALSAMKAHIGKSGQFVCGQAIQLHGGIGVTEEYSIGHYFKRMTLINTALGSALFHHEQLAAMAQHKPAKMLEAIPA</sequence>
<dbReference type="Pfam" id="PF02771">
    <property type="entry name" value="Acyl-CoA_dh_N"/>
    <property type="match status" value="1"/>
</dbReference>
<keyword evidence="4" id="KW-0274">FAD</keyword>
<dbReference type="InterPro" id="IPR009100">
    <property type="entry name" value="AcylCoA_DH/oxidase_NM_dom_sf"/>
</dbReference>
<dbReference type="Pfam" id="PF02770">
    <property type="entry name" value="Acyl-CoA_dh_M"/>
    <property type="match status" value="1"/>
</dbReference>
<proteinExistence type="inferred from homology"/>
<protein>
    <recommendedName>
        <fullName evidence="10">Acyl-CoA dehydrogenase</fullName>
    </recommendedName>
</protein>
<feature type="domain" description="Acyl-CoA dehydrogenase/oxidase C-terminal" evidence="6">
    <location>
        <begin position="226"/>
        <end position="371"/>
    </location>
</feature>
<feature type="domain" description="Acyl-CoA oxidase/dehydrogenase middle" evidence="7">
    <location>
        <begin position="134"/>
        <end position="199"/>
    </location>
</feature>
<evidence type="ECO:0000256" key="4">
    <source>
        <dbReference type="ARBA" id="ARBA00022827"/>
    </source>
</evidence>
<evidence type="ECO:0000313" key="9">
    <source>
        <dbReference type="EMBL" id="KKN65236.1"/>
    </source>
</evidence>
<evidence type="ECO:0000259" key="8">
    <source>
        <dbReference type="Pfam" id="PF02771"/>
    </source>
</evidence>
<evidence type="ECO:0008006" key="10">
    <source>
        <dbReference type="Google" id="ProtNLM"/>
    </source>
</evidence>
<comment type="caution">
    <text evidence="9">The sequence shown here is derived from an EMBL/GenBank/DDBJ whole genome shotgun (WGS) entry which is preliminary data.</text>
</comment>
<dbReference type="Gene3D" id="2.40.110.10">
    <property type="entry name" value="Butyryl-CoA Dehydrogenase, subunit A, domain 2"/>
    <property type="match status" value="1"/>
</dbReference>
<comment type="similarity">
    <text evidence="2">Belongs to the acyl-CoA dehydrogenase family.</text>
</comment>